<dbReference type="RefSeq" id="WP_032944602.1">
    <property type="nucleotide sequence ID" value="NZ_JNHI01000002.1"/>
</dbReference>
<proteinExistence type="predicted"/>
<accession>A0A078RHQ4</accession>
<comment type="caution">
    <text evidence="1">The sequence shown here is derived from an EMBL/GenBank/DDBJ whole genome shotgun (WGS) entry which is preliminary data.</text>
</comment>
<dbReference type="EMBL" id="JNHI01000002">
    <property type="protein sequence ID" value="KDS33487.1"/>
    <property type="molecule type" value="Genomic_DNA"/>
</dbReference>
<sequence>MCTIGRISGGTARETYHCGNRKEGALRHGKEETDCGTQRGRNSFLNATFLPISPSELFTDGTDGKPHNLITQENYEYLRDSFFRYALLMKKEAVHTPGRTPGESIARLHEEMCNLVGNDMNVNIEQDEERLLFRLWKCHEWGELTLYYFPTKFMERLGPEMRRISVTFIHNLMQANGINTILDEDDMDYALTLMSEDDSGETASDRKKRRRLLHSYEEGRIHALLRRVERKSYYKNLPKAIDRYNPKDGYEQSLLSVMKEGLEFLTPEHGIMEYGYDPFYEEEPDFLPMYLSKQIRVIYDCTDMITEYLTDYYNSYSQETYDIIPVTTCDLSPETEELFRMDDYPERFFKWAEKFINITV</sequence>
<gene>
    <name evidence="1" type="ORF">M097_0652</name>
</gene>
<evidence type="ECO:0000313" key="2">
    <source>
        <dbReference type="Proteomes" id="UP000028134"/>
    </source>
</evidence>
<evidence type="ECO:0000313" key="1">
    <source>
        <dbReference type="EMBL" id="KDS33487.1"/>
    </source>
</evidence>
<dbReference type="AlphaFoldDB" id="A0A078RHQ4"/>
<dbReference type="Proteomes" id="UP000028134">
    <property type="component" value="Unassembled WGS sequence"/>
</dbReference>
<protein>
    <submittedName>
        <fullName evidence="1">Uncharacterized protein</fullName>
    </submittedName>
</protein>
<organism evidence="1 2">
    <name type="scientific">Phocaeicola vulgatus str. 3775 SL</name>
    <name type="common">B</name>
    <name type="synonym">iv</name>
    <dbReference type="NCBI Taxonomy" id="1339350"/>
    <lineage>
        <taxon>Bacteria</taxon>
        <taxon>Pseudomonadati</taxon>
        <taxon>Bacteroidota</taxon>
        <taxon>Bacteroidia</taxon>
        <taxon>Bacteroidales</taxon>
        <taxon>Bacteroidaceae</taxon>
        <taxon>Phocaeicola</taxon>
    </lineage>
</organism>
<name>A0A078RHQ4_PHOVU</name>
<dbReference type="PATRIC" id="fig|1339350.3.peg.631"/>
<reference evidence="1 2" key="1">
    <citation type="submission" date="2014-04" db="EMBL/GenBank/DDBJ databases">
        <authorList>
            <person name="Sears C."/>
            <person name="Carroll K."/>
            <person name="Sack B.R."/>
            <person name="Qadri F."/>
            <person name="Myers L.L."/>
            <person name="Chung G.-T."/>
            <person name="Escheverria P."/>
            <person name="Fraser C.M."/>
            <person name="Sadzewicz L."/>
            <person name="Shefchek K.A."/>
            <person name="Tallon L."/>
            <person name="Das S.P."/>
            <person name="Daugherty S."/>
            <person name="Mongodin E.F."/>
        </authorList>
    </citation>
    <scope>NUCLEOTIDE SEQUENCE [LARGE SCALE GENOMIC DNA]</scope>
    <source>
        <strain evidence="2">3775 SL(B) 10 (iv)</strain>
    </source>
</reference>